<protein>
    <submittedName>
        <fullName evidence="2">Uncharacterized protein</fullName>
    </submittedName>
</protein>
<dbReference type="Proteomes" id="UP001378592">
    <property type="component" value="Unassembled WGS sequence"/>
</dbReference>
<proteinExistence type="predicted"/>
<organism evidence="2 3">
    <name type="scientific">Gryllus longicercus</name>
    <dbReference type="NCBI Taxonomy" id="2509291"/>
    <lineage>
        <taxon>Eukaryota</taxon>
        <taxon>Metazoa</taxon>
        <taxon>Ecdysozoa</taxon>
        <taxon>Arthropoda</taxon>
        <taxon>Hexapoda</taxon>
        <taxon>Insecta</taxon>
        <taxon>Pterygota</taxon>
        <taxon>Neoptera</taxon>
        <taxon>Polyneoptera</taxon>
        <taxon>Orthoptera</taxon>
        <taxon>Ensifera</taxon>
        <taxon>Gryllidea</taxon>
        <taxon>Grylloidea</taxon>
        <taxon>Gryllidae</taxon>
        <taxon>Gryllinae</taxon>
        <taxon>Gryllus</taxon>
    </lineage>
</organism>
<gene>
    <name evidence="2" type="ORF">R5R35_014386</name>
</gene>
<dbReference type="EMBL" id="JAZDUA010000278">
    <property type="protein sequence ID" value="KAK7862362.1"/>
    <property type="molecule type" value="Genomic_DNA"/>
</dbReference>
<feature type="signal peptide" evidence="1">
    <location>
        <begin position="1"/>
        <end position="17"/>
    </location>
</feature>
<evidence type="ECO:0000313" key="3">
    <source>
        <dbReference type="Proteomes" id="UP001378592"/>
    </source>
</evidence>
<name>A0AAN9Z4B6_9ORTH</name>
<reference evidence="2 3" key="1">
    <citation type="submission" date="2024-03" db="EMBL/GenBank/DDBJ databases">
        <title>The genome assembly and annotation of the cricket Gryllus longicercus Weissman &amp; Gray.</title>
        <authorList>
            <person name="Szrajer S."/>
            <person name="Gray D."/>
            <person name="Ylla G."/>
        </authorList>
    </citation>
    <scope>NUCLEOTIDE SEQUENCE [LARGE SCALE GENOMIC DNA]</scope>
    <source>
        <strain evidence="2">DAG 2021-001</strain>
        <tissue evidence="2">Whole body minus gut</tissue>
    </source>
</reference>
<evidence type="ECO:0000256" key="1">
    <source>
        <dbReference type="SAM" id="SignalP"/>
    </source>
</evidence>
<dbReference type="AlphaFoldDB" id="A0AAN9Z4B6"/>
<comment type="caution">
    <text evidence="2">The sequence shown here is derived from an EMBL/GenBank/DDBJ whole genome shotgun (WGS) entry which is preliminary data.</text>
</comment>
<accession>A0AAN9Z4B6</accession>
<keyword evidence="1" id="KW-0732">Signal</keyword>
<feature type="chain" id="PRO_5043013380" evidence="1">
    <location>
        <begin position="18"/>
        <end position="214"/>
    </location>
</feature>
<evidence type="ECO:0000313" key="2">
    <source>
        <dbReference type="EMBL" id="KAK7862362.1"/>
    </source>
</evidence>
<sequence>MSRQWYFLAAVVLVALAVERVTQTTATGRSLTEGAPNYNNEYIMSVCPHIIRRIATPQQISGVWYLWQLLENNINTHNLTCIRYTFATEGDRLTLKLDNVLAGAVNASMNFTYIQDSNTTLWEGVGERVTAGFQMGFAADDDSVLLLCSTSVVRRPFVSLEEDIPLDMLFGREPRLDEAKMSAAVNATALAAARAVRDVETVRPPLQECSAPEA</sequence>
<keyword evidence="3" id="KW-1185">Reference proteome</keyword>